<reference evidence="1" key="1">
    <citation type="journal article" date="2011" name="Virus Res.">
        <title>Sequence characterization of a Peruvian isolate of Sweet potato chlorotic stunt virus: further variability and a model for p22 acquisition.</title>
        <authorList>
            <person name="Cuellar W.J."/>
            <person name="Cruzado R.K."/>
            <person name="Fuentes S."/>
            <person name="Untiveros M."/>
            <person name="Soto M."/>
            <person name="Kreuze J.F."/>
        </authorList>
    </citation>
    <scope>NUCLEOTIDE SEQUENCE</scope>
    <source>
        <strain evidence="1">EA</strain>
    </source>
</reference>
<accession>G3EHI7</accession>
<evidence type="ECO:0000313" key="1">
    <source>
        <dbReference type="EMBL" id="AEO37520.1"/>
    </source>
</evidence>
<organism evidence="1">
    <name type="scientific">Sweet potato chlorotic stunt virus</name>
    <dbReference type="NCBI Taxonomy" id="81931"/>
    <lineage>
        <taxon>Viruses</taxon>
        <taxon>Riboviria</taxon>
        <taxon>Orthornavirae</taxon>
        <taxon>Kitrinoviricota</taxon>
        <taxon>Alsuviricetes</taxon>
        <taxon>Martellivirales</taxon>
        <taxon>Closteroviridae</taxon>
        <taxon>Crinivirus</taxon>
        <taxon>Crinivirus ipomeae</taxon>
    </lineage>
</organism>
<dbReference type="EMBL" id="HQ847530">
    <property type="protein sequence ID" value="AEO37520.1"/>
    <property type="molecule type" value="Genomic_RNA"/>
</dbReference>
<sequence length="191" mass="22577">MSSGAIYSELNRFLKYLRELDFSNFCFSDFLFRFSSLKSLIDECSSHWLVNTNELVWYRTICEQRLHPHLFDANRLLTRINVSDLKHDLIMIRDHSSSIDDFLNKYPAIPILVSFTKNISAFLEDNEWESVIHHTDSLNRLVFRESWSDGYGYVNHHRLSASSHDFQHMKLCDIFRLSKDKLNSGVFTFLL</sequence>
<protein>
    <submittedName>
        <fullName evidence="1">p22</fullName>
    </submittedName>
</protein>
<proteinExistence type="predicted"/>
<name>G3EHI7_9CLOS</name>